<feature type="compositionally biased region" description="Polar residues" evidence="1">
    <location>
        <begin position="77"/>
        <end position="90"/>
    </location>
</feature>
<organism evidence="2 3">
    <name type="scientific">Sphaerosporella brunnea</name>
    <dbReference type="NCBI Taxonomy" id="1250544"/>
    <lineage>
        <taxon>Eukaryota</taxon>
        <taxon>Fungi</taxon>
        <taxon>Dikarya</taxon>
        <taxon>Ascomycota</taxon>
        <taxon>Pezizomycotina</taxon>
        <taxon>Pezizomycetes</taxon>
        <taxon>Pezizales</taxon>
        <taxon>Pyronemataceae</taxon>
        <taxon>Sphaerosporella</taxon>
    </lineage>
</organism>
<comment type="caution">
    <text evidence="2">The sequence shown here is derived from an EMBL/GenBank/DDBJ whole genome shotgun (WGS) entry which is preliminary data.</text>
</comment>
<feature type="compositionally biased region" description="Basic and acidic residues" evidence="1">
    <location>
        <begin position="67"/>
        <end position="76"/>
    </location>
</feature>
<feature type="compositionally biased region" description="Low complexity" evidence="1">
    <location>
        <begin position="96"/>
        <end position="109"/>
    </location>
</feature>
<feature type="region of interest" description="Disordered" evidence="1">
    <location>
        <begin position="172"/>
        <end position="239"/>
    </location>
</feature>
<feature type="compositionally biased region" description="Polar residues" evidence="1">
    <location>
        <begin position="135"/>
        <end position="156"/>
    </location>
</feature>
<proteinExistence type="predicted"/>
<feature type="compositionally biased region" description="Polar residues" evidence="1">
    <location>
        <begin position="199"/>
        <end position="210"/>
    </location>
</feature>
<evidence type="ECO:0000313" key="3">
    <source>
        <dbReference type="Proteomes" id="UP000326924"/>
    </source>
</evidence>
<evidence type="ECO:0000256" key="1">
    <source>
        <dbReference type="SAM" id="MobiDB-lite"/>
    </source>
</evidence>
<dbReference type="EMBL" id="VXIS01000079">
    <property type="protein sequence ID" value="KAA8907460.1"/>
    <property type="molecule type" value="Genomic_DNA"/>
</dbReference>
<evidence type="ECO:0000313" key="2">
    <source>
        <dbReference type="EMBL" id="KAA8907460.1"/>
    </source>
</evidence>
<protein>
    <submittedName>
        <fullName evidence="2">Uncharacterized protein</fullName>
    </submittedName>
</protein>
<gene>
    <name evidence="2" type="ORF">FN846DRAFT_698302</name>
</gene>
<dbReference type="InParanoid" id="A0A5J5EXX0"/>
<keyword evidence="3" id="KW-1185">Reference proteome</keyword>
<sequence length="239" mass="26576">MSRAVRLRGRHSNLIVPDRCKLVTFVSATNNKPFSRVSVLQTSHQPPTHPPCCGRHFHRITNRGRQRRLEHNEKRGQTQTEPTTYPSLASPNRLANPPGHFPFPTNNPFFHPPKKETHKRRGRESPAYRPCCPSLSGNTARRPSTQHSQPSASSTIGAFAGPAAFRVQRAKMNPSGTADESSSTSDSLEEGELSEPQSRDSMVSRNSVNESGDDGTRVIERSPRVPNPDRIRARTVCSR</sequence>
<feature type="compositionally biased region" description="Basic and acidic residues" evidence="1">
    <location>
        <begin position="214"/>
        <end position="232"/>
    </location>
</feature>
<accession>A0A5J5EXX0</accession>
<reference evidence="2 3" key="1">
    <citation type="submission" date="2019-09" db="EMBL/GenBank/DDBJ databases">
        <title>Draft genome of the ectomycorrhizal ascomycete Sphaerosporella brunnea.</title>
        <authorList>
            <consortium name="DOE Joint Genome Institute"/>
            <person name="Benucci G.M."/>
            <person name="Marozzi G."/>
            <person name="Antonielli L."/>
            <person name="Sanchez S."/>
            <person name="Marco P."/>
            <person name="Wang X."/>
            <person name="Falini L.B."/>
            <person name="Barry K."/>
            <person name="Haridas S."/>
            <person name="Lipzen A."/>
            <person name="Labutti K."/>
            <person name="Grigoriev I.V."/>
            <person name="Murat C."/>
            <person name="Martin F."/>
            <person name="Albertini E."/>
            <person name="Donnini D."/>
            <person name="Bonito G."/>
        </authorList>
    </citation>
    <scope>NUCLEOTIDE SEQUENCE [LARGE SCALE GENOMIC DNA]</scope>
    <source>
        <strain evidence="2 3">Sb_GMNB300</strain>
    </source>
</reference>
<dbReference type="AlphaFoldDB" id="A0A5J5EXX0"/>
<name>A0A5J5EXX0_9PEZI</name>
<dbReference type="Proteomes" id="UP000326924">
    <property type="component" value="Unassembled WGS sequence"/>
</dbReference>
<feature type="compositionally biased region" description="Low complexity" evidence="1">
    <location>
        <begin position="175"/>
        <end position="186"/>
    </location>
</feature>
<feature type="region of interest" description="Disordered" evidence="1">
    <location>
        <begin position="63"/>
        <end position="156"/>
    </location>
</feature>